<gene>
    <name evidence="12" type="ORF">EJB05_47999</name>
</gene>
<evidence type="ECO:0000256" key="2">
    <source>
        <dbReference type="ARBA" id="ARBA00022490"/>
    </source>
</evidence>
<dbReference type="FunFam" id="1.25.40.10:FF:000158">
    <property type="entry name" value="pentatricopeptide repeat-containing protein At2g33680"/>
    <property type="match status" value="1"/>
</dbReference>
<dbReference type="FunFam" id="3.40.50.800:FF:000004">
    <property type="entry name" value="Glycine--tRNA ligase 2"/>
    <property type="match status" value="1"/>
</dbReference>
<keyword evidence="7" id="KW-0648">Protein biosynthesis</keyword>
<keyword evidence="4" id="KW-0677">Repeat</keyword>
<accession>A0A5J9T1Y4</accession>
<dbReference type="NCBIfam" id="TIGR00389">
    <property type="entry name" value="glyS_dimeric"/>
    <property type="match status" value="1"/>
</dbReference>
<dbReference type="InterPro" id="IPR045864">
    <property type="entry name" value="aa-tRNA-synth_II/BPL/LPL"/>
</dbReference>
<dbReference type="Pfam" id="PF20431">
    <property type="entry name" value="E_motif"/>
    <property type="match status" value="1"/>
</dbReference>
<dbReference type="GO" id="GO:0003723">
    <property type="term" value="F:RNA binding"/>
    <property type="evidence" value="ECO:0007669"/>
    <property type="project" value="InterPro"/>
</dbReference>
<dbReference type="FunFam" id="3.30.720.200:FF:000001">
    <property type="entry name" value="Glycine--tRNA ligase 2"/>
    <property type="match status" value="1"/>
</dbReference>
<dbReference type="SUPFAM" id="SSF52954">
    <property type="entry name" value="Class II aaRS ABD-related"/>
    <property type="match status" value="1"/>
</dbReference>
<dbReference type="Gene3D" id="3.30.720.200">
    <property type="match status" value="1"/>
</dbReference>
<dbReference type="PRINTS" id="PR01043">
    <property type="entry name" value="TRNASYNTHGLY"/>
</dbReference>
<dbReference type="Pfam" id="PF01535">
    <property type="entry name" value="PPR"/>
    <property type="match status" value="2"/>
</dbReference>
<dbReference type="GO" id="GO:0005737">
    <property type="term" value="C:cytoplasm"/>
    <property type="evidence" value="ECO:0007669"/>
    <property type="project" value="UniProtKB-SubCell"/>
</dbReference>
<dbReference type="Gene3D" id="3.30.930.10">
    <property type="entry name" value="Bira Bifunctional Protein, Domain 2"/>
    <property type="match status" value="1"/>
</dbReference>
<evidence type="ECO:0000259" key="11">
    <source>
        <dbReference type="Pfam" id="PF03129"/>
    </source>
</evidence>
<keyword evidence="6" id="KW-0067">ATP-binding</keyword>
<evidence type="ECO:0000256" key="8">
    <source>
        <dbReference type="ARBA" id="ARBA00022946"/>
    </source>
</evidence>
<feature type="non-terminal residue" evidence="12">
    <location>
        <position position="1"/>
    </location>
</feature>
<dbReference type="InterPro" id="IPR011990">
    <property type="entry name" value="TPR-like_helical_dom_sf"/>
</dbReference>
<dbReference type="GO" id="GO:0009451">
    <property type="term" value="P:RNA modification"/>
    <property type="evidence" value="ECO:0007669"/>
    <property type="project" value="InterPro"/>
</dbReference>
<dbReference type="SUPFAM" id="SSF55681">
    <property type="entry name" value="Class II aaRS and biotin synthetases"/>
    <property type="match status" value="1"/>
</dbReference>
<dbReference type="NCBIfam" id="TIGR00756">
    <property type="entry name" value="PPR"/>
    <property type="match status" value="4"/>
</dbReference>
<keyword evidence="8" id="KW-0809">Transit peptide</keyword>
<dbReference type="PANTHER" id="PTHR47926">
    <property type="entry name" value="PENTATRICOPEPTIDE REPEAT-CONTAINING PROTEIN"/>
    <property type="match status" value="1"/>
</dbReference>
<evidence type="ECO:0000313" key="13">
    <source>
        <dbReference type="Proteomes" id="UP000324897"/>
    </source>
</evidence>
<evidence type="ECO:0000256" key="10">
    <source>
        <dbReference type="PROSITE-ProRule" id="PRU00708"/>
    </source>
</evidence>
<dbReference type="Gene3D" id="3.40.50.800">
    <property type="entry name" value="Anticodon-binding domain"/>
    <property type="match status" value="1"/>
</dbReference>
<dbReference type="GO" id="GO:0005524">
    <property type="term" value="F:ATP binding"/>
    <property type="evidence" value="ECO:0007669"/>
    <property type="project" value="UniProtKB-KW"/>
</dbReference>
<keyword evidence="2" id="KW-0963">Cytoplasm</keyword>
<evidence type="ECO:0000256" key="1">
    <source>
        <dbReference type="ARBA" id="ARBA00004496"/>
    </source>
</evidence>
<dbReference type="CDD" id="cd00858">
    <property type="entry name" value="GlyRS_anticodon"/>
    <property type="match status" value="1"/>
</dbReference>
<dbReference type="InterPro" id="IPR036621">
    <property type="entry name" value="Anticodon-bd_dom_sf"/>
</dbReference>
<evidence type="ECO:0000256" key="9">
    <source>
        <dbReference type="ARBA" id="ARBA00023146"/>
    </source>
</evidence>
<dbReference type="Gene3D" id="1.25.40.10">
    <property type="entry name" value="Tetratricopeptide repeat domain"/>
    <property type="match status" value="3"/>
</dbReference>
<evidence type="ECO:0000256" key="5">
    <source>
        <dbReference type="ARBA" id="ARBA00022741"/>
    </source>
</evidence>
<keyword evidence="3" id="KW-0436">Ligase</keyword>
<evidence type="ECO:0000313" key="12">
    <source>
        <dbReference type="EMBL" id="TVU04861.1"/>
    </source>
</evidence>
<dbReference type="GO" id="GO:0004820">
    <property type="term" value="F:glycine-tRNA ligase activity"/>
    <property type="evidence" value="ECO:0007669"/>
    <property type="project" value="InterPro"/>
</dbReference>
<dbReference type="InterPro" id="IPR002885">
    <property type="entry name" value="PPR_rpt"/>
</dbReference>
<dbReference type="GO" id="GO:0099402">
    <property type="term" value="P:plant organ development"/>
    <property type="evidence" value="ECO:0007669"/>
    <property type="project" value="UniProtKB-ARBA"/>
</dbReference>
<dbReference type="InterPro" id="IPR002315">
    <property type="entry name" value="tRNA-synt_gly"/>
</dbReference>
<dbReference type="InterPro" id="IPR046848">
    <property type="entry name" value="E_motif"/>
</dbReference>
<feature type="domain" description="Anticodon-binding" evidence="11">
    <location>
        <begin position="840"/>
        <end position="927"/>
    </location>
</feature>
<dbReference type="GO" id="GO:0006426">
    <property type="term" value="P:glycyl-tRNA aminoacylation"/>
    <property type="evidence" value="ECO:0007669"/>
    <property type="project" value="InterPro"/>
</dbReference>
<organism evidence="12 13">
    <name type="scientific">Eragrostis curvula</name>
    <name type="common">weeping love grass</name>
    <dbReference type="NCBI Taxonomy" id="38414"/>
    <lineage>
        <taxon>Eukaryota</taxon>
        <taxon>Viridiplantae</taxon>
        <taxon>Streptophyta</taxon>
        <taxon>Embryophyta</taxon>
        <taxon>Tracheophyta</taxon>
        <taxon>Spermatophyta</taxon>
        <taxon>Magnoliopsida</taxon>
        <taxon>Liliopsida</taxon>
        <taxon>Poales</taxon>
        <taxon>Poaceae</taxon>
        <taxon>PACMAD clade</taxon>
        <taxon>Chloridoideae</taxon>
        <taxon>Eragrostideae</taxon>
        <taxon>Eragrostidinae</taxon>
        <taxon>Eragrostis</taxon>
    </lineage>
</organism>
<keyword evidence="13" id="KW-1185">Reference proteome</keyword>
<protein>
    <recommendedName>
        <fullName evidence="11">Anticodon-binding domain-containing protein</fullName>
    </recommendedName>
</protein>
<feature type="repeat" description="PPR" evidence="10">
    <location>
        <begin position="324"/>
        <end position="358"/>
    </location>
</feature>
<dbReference type="Proteomes" id="UP000324897">
    <property type="component" value="Unassembled WGS sequence"/>
</dbReference>
<feature type="repeat" description="PPR" evidence="10">
    <location>
        <begin position="425"/>
        <end position="459"/>
    </location>
</feature>
<dbReference type="InterPro" id="IPR004154">
    <property type="entry name" value="Anticodon-bd"/>
</dbReference>
<dbReference type="InterPro" id="IPR046960">
    <property type="entry name" value="PPR_At4g14850-like_plant"/>
</dbReference>
<keyword evidence="5" id="KW-0547">Nucleotide-binding</keyword>
<keyword evidence="9" id="KW-0030">Aminoacyl-tRNA synthetase</keyword>
<dbReference type="PROSITE" id="PS51375">
    <property type="entry name" value="PPR"/>
    <property type="match status" value="3"/>
</dbReference>
<comment type="caution">
    <text evidence="12">The sequence shown here is derived from an EMBL/GenBank/DDBJ whole genome shotgun (WGS) entry which is preliminary data.</text>
</comment>
<dbReference type="PANTHER" id="PTHR47926:SF521">
    <property type="entry name" value="PENTATRICOPEPTIDE REPEAT-CONTAINING PROTEIN"/>
    <property type="match status" value="1"/>
</dbReference>
<feature type="repeat" description="PPR" evidence="10">
    <location>
        <begin position="168"/>
        <end position="202"/>
    </location>
</feature>
<evidence type="ECO:0000256" key="7">
    <source>
        <dbReference type="ARBA" id="ARBA00022917"/>
    </source>
</evidence>
<comment type="subcellular location">
    <subcellularLocation>
        <location evidence="1">Cytoplasm</location>
    </subcellularLocation>
</comment>
<dbReference type="Pfam" id="PF03129">
    <property type="entry name" value="HGTP_anticodon"/>
    <property type="match status" value="1"/>
</dbReference>
<dbReference type="EMBL" id="RWGY01000051">
    <property type="protein sequence ID" value="TVU04861.1"/>
    <property type="molecule type" value="Genomic_DNA"/>
</dbReference>
<evidence type="ECO:0000256" key="6">
    <source>
        <dbReference type="ARBA" id="ARBA00022840"/>
    </source>
</evidence>
<sequence length="953" mass="104588">LVPAFHLPTSRHAMAVAAPSVWSMSHKQFIEHLRRAGARPRDGEALHAWALKTGAVSHTPVSNSLITFYCSLSRPLLHAAFAVFTDIPDTTRDVASWNTLLNPLSRHCPLAALSHFRSLLSSSAADVLPSPHSFAAAFTAAARVPCASAGAAAHALACKLASSGGSNNVFVSTALLNMYCKLGMTFDARRVFDEMLFRNVVSWTAMVSGYAAGKCSEEAFDLFRLMLLECPLEKNEFVTTAVLSAVSVPSGLYMGVQVHGLAVKDGLVGFVSVENSLVTMYAKAEYMDAAQQVYVKSALVDMYAKCGCIGDAKDGFLQLYDVDDVVLWTAMIAGHVQNGEHEEAMMLYAKMDKEGIMPSNLTITSVLRACACLAALEPGKQLHAQIFKFGFGLGGSVGSALSTMYSKCGNLEDGMAVFRRMPDRDVIAWNSIISGFSQNGCGNGALDLFEEMKLEGTAPDYITFINVLCACSHMGLVDRGCIYFRSMTKDYGLTPRLDHYACMVDMLSRAGLLKEAKEFIESITIDHGTCLWRIVLGSCRSLRDFDVGAYAGERLMELGTEDSSAYILLSNIYASQRKWSDVERVRDLMRLRGVNKDPGCSWVELNSRVNVFVVGEQHQHPEAENISAELMRLAKHMKDEGYRQTSQFSFSEELIGTVNNETLGYFIGRIECCYGWIECVGIADRSAYDLKAHSEKSGVPLVAHEKFSKPREVEKPVIVPSKKDLGLAFKGNQKMVVEALEAMSEMEAMEMKAALESKGETSFKVCTLGKDVVITKKMVSISMEKKMEHQRVFTPSVIEPSFGIGRIIYCLFEHSFYTRPSKSEEELNVFRFPPLVAPIKCTVFPLVKNQEFDDAAKVIAKALTTAGISHIIDTTAISIGRRYARTDEIGVPFTVTVVSATSVTIRERDSKEQIRVGIDEVASVVKQLTEGQSTWADVSKTYPAHVGPQGDQE</sequence>
<dbReference type="Pfam" id="PF13041">
    <property type="entry name" value="PPR_2"/>
    <property type="match status" value="2"/>
</dbReference>
<dbReference type="AlphaFoldDB" id="A0A5J9T1Y4"/>
<name>A0A5J9T1Y4_9POAL</name>
<proteinExistence type="predicted"/>
<evidence type="ECO:0000256" key="4">
    <source>
        <dbReference type="ARBA" id="ARBA00022737"/>
    </source>
</evidence>
<dbReference type="OrthoDB" id="1879995at2759"/>
<reference evidence="12 13" key="1">
    <citation type="journal article" date="2019" name="Sci. Rep.">
        <title>A high-quality genome of Eragrostis curvula grass provides insights into Poaceae evolution and supports new strategies to enhance forage quality.</title>
        <authorList>
            <person name="Carballo J."/>
            <person name="Santos B.A.C.M."/>
            <person name="Zappacosta D."/>
            <person name="Garbus I."/>
            <person name="Selva J.P."/>
            <person name="Gallo C.A."/>
            <person name="Diaz A."/>
            <person name="Albertini E."/>
            <person name="Caccamo M."/>
            <person name="Echenique V."/>
        </authorList>
    </citation>
    <scope>NUCLEOTIDE SEQUENCE [LARGE SCALE GENOMIC DNA]</scope>
    <source>
        <strain evidence="13">cv. Victoria</strain>
        <tissue evidence="12">Leaf</tissue>
    </source>
</reference>
<evidence type="ECO:0000256" key="3">
    <source>
        <dbReference type="ARBA" id="ARBA00022598"/>
    </source>
</evidence>